<evidence type="ECO:0000259" key="5">
    <source>
        <dbReference type="Pfam" id="PF04869"/>
    </source>
</evidence>
<dbReference type="EC" id="2.1.1.319" evidence="7"/>
<feature type="region of interest" description="Disordered" evidence="4">
    <location>
        <begin position="664"/>
        <end position="693"/>
    </location>
</feature>
<feature type="domain" description="Vesicle tethering protein Uso1/P115-like head" evidence="5">
    <location>
        <begin position="347"/>
        <end position="664"/>
    </location>
</feature>
<evidence type="ECO:0000259" key="6">
    <source>
        <dbReference type="Pfam" id="PF04871"/>
    </source>
</evidence>
<dbReference type="GO" id="GO:0006888">
    <property type="term" value="P:endoplasmic reticulum to Golgi vesicle-mediated transport"/>
    <property type="evidence" value="ECO:0007669"/>
    <property type="project" value="TreeGrafter"/>
</dbReference>
<dbReference type="SUPFAM" id="SSF48371">
    <property type="entry name" value="ARM repeat"/>
    <property type="match status" value="1"/>
</dbReference>
<evidence type="ECO:0000313" key="7">
    <source>
        <dbReference type="EMBL" id="KAJ1958731.1"/>
    </source>
</evidence>
<dbReference type="InterPro" id="IPR006953">
    <property type="entry name" value="Vesicle_Uso1_P115_head"/>
</dbReference>
<dbReference type="Pfam" id="PF04869">
    <property type="entry name" value="Uso1_p115_head"/>
    <property type="match status" value="1"/>
</dbReference>
<dbReference type="InterPro" id="IPR016024">
    <property type="entry name" value="ARM-type_fold"/>
</dbReference>
<dbReference type="GO" id="GO:0005783">
    <property type="term" value="C:endoplasmic reticulum"/>
    <property type="evidence" value="ECO:0007669"/>
    <property type="project" value="TreeGrafter"/>
</dbReference>
<dbReference type="InterPro" id="IPR011989">
    <property type="entry name" value="ARM-like"/>
</dbReference>
<keyword evidence="3" id="KW-0175">Coiled coil</keyword>
<keyword evidence="7" id="KW-0808">Transferase</keyword>
<feature type="domain" description="Uso1/p115-like vesicle tethering protein C-terminal" evidence="6">
    <location>
        <begin position="713"/>
        <end position="830"/>
    </location>
</feature>
<dbReference type="PANTHER" id="PTHR10013:SF0">
    <property type="entry name" value="GENERAL VESICULAR TRANSPORT FACTOR P115"/>
    <property type="match status" value="1"/>
</dbReference>
<dbReference type="GO" id="GO:0000139">
    <property type="term" value="C:Golgi membrane"/>
    <property type="evidence" value="ECO:0007669"/>
    <property type="project" value="InterPro"/>
</dbReference>
<dbReference type="GO" id="GO:0012507">
    <property type="term" value="C:ER to Golgi transport vesicle membrane"/>
    <property type="evidence" value="ECO:0007669"/>
    <property type="project" value="TreeGrafter"/>
</dbReference>
<dbReference type="GO" id="GO:0005795">
    <property type="term" value="C:Golgi stack"/>
    <property type="evidence" value="ECO:0007669"/>
    <property type="project" value="TreeGrafter"/>
</dbReference>
<organism evidence="7 8">
    <name type="scientific">Dispira parvispora</name>
    <dbReference type="NCBI Taxonomy" id="1520584"/>
    <lineage>
        <taxon>Eukaryota</taxon>
        <taxon>Fungi</taxon>
        <taxon>Fungi incertae sedis</taxon>
        <taxon>Zoopagomycota</taxon>
        <taxon>Kickxellomycotina</taxon>
        <taxon>Dimargaritomycetes</taxon>
        <taxon>Dimargaritales</taxon>
        <taxon>Dimargaritaceae</taxon>
        <taxon>Dispira</taxon>
    </lineage>
</organism>
<dbReference type="GO" id="GO:0035242">
    <property type="term" value="F:protein-arginine omega-N asymmetric methyltransferase activity"/>
    <property type="evidence" value="ECO:0007669"/>
    <property type="project" value="UniProtKB-EC"/>
</dbReference>
<dbReference type="Gene3D" id="1.25.10.10">
    <property type="entry name" value="Leucine-rich Repeat Variant"/>
    <property type="match status" value="1"/>
</dbReference>
<comment type="subcellular location">
    <subcellularLocation>
        <location evidence="1">Golgi apparatus</location>
    </subcellularLocation>
</comment>
<evidence type="ECO:0000256" key="2">
    <source>
        <dbReference type="ARBA" id="ARBA00023034"/>
    </source>
</evidence>
<dbReference type="Pfam" id="PF04871">
    <property type="entry name" value="Uso1_p115_C"/>
    <property type="match status" value="1"/>
</dbReference>
<feature type="compositionally biased region" description="Polar residues" evidence="4">
    <location>
        <begin position="682"/>
        <end position="693"/>
    </location>
</feature>
<keyword evidence="2" id="KW-0333">Golgi apparatus</keyword>
<evidence type="ECO:0000256" key="4">
    <source>
        <dbReference type="SAM" id="MobiDB-lite"/>
    </source>
</evidence>
<dbReference type="Gene3D" id="1.10.287.1490">
    <property type="match status" value="1"/>
</dbReference>
<accession>A0A9W8AKU4</accession>
<sequence length="838" mass="92892">MEFLSRGYSVLVGETGQTQSPTETIHRLADRAAHSTLIEDRRAAILSLKGLSREYKADVGHEALTALLEVLAQDKEDIGIVKPILETLNTLCARDSRDNPPTLGPEFAEQLLGTDDHIQLLLGIVEHTDFYVRFNAVQLLATLQAALPGPLQSAILVLPMGVGRLMDLLNDRRDIIRNEALLLLIDLSEQNADIQKIVAFQGAFERLLEIIEQEGGIRGGIVVQDCLQLMHNLLRYNVSNQNFFRETSCIQRLPGLFSTEVDNSSIKPYEQEEEFQWSEQNVGNAVYLLQMVRLLVVPGNLNTTANQDTIYLCDLFSPLVQLSLSPDTPQPVKAETLYCLGDVIRGNTRNQDVFMRTTITVVPDQSTAEDPKLIPEPVIVSIVAMAVGTSAEYTYAVRSAATYLSLCYVHENVDTQLALASTLTPPPSDNPNSHLDGTSRSAGSLLITTLLKCREPELTVEPFQVWYAATIMGHILADNTLCKQVALKVRWGEHGHQGDGVPLLQCLVQCLMRGVEDSIDTRIPIGLLTLLCMWVHDSPPTVAQLLQEPGTLQFLIEQVSRSTGVDPLVQGLTATLFGLVYQFNEDPSSAVSRQDMEPIIKKRIGVDIILSRIGRLRDSPAFQNATLFLTANLVDQKTHLPELYLSQGFTTFFRAHYDTMQQALTSRPSDVTRQRGPGPSEPSATGTGITTEQHQAQVQSLQNTVDTQNQEISALQAKIEALEEQLAQSPSELKAVSAQLADKLHVSSSPGHESEEMVTLQSHVKNLEISLQEQEEKYAQLEKEQEDLLVYLAEQDTQCKEYRKRLRELGETLPSSDDEDDDELDDELDEATADDDLV</sequence>
<feature type="compositionally biased region" description="Acidic residues" evidence="4">
    <location>
        <begin position="816"/>
        <end position="838"/>
    </location>
</feature>
<protein>
    <submittedName>
        <fullName evidence="7">Vesicle-mediated ER to Golgi transport protein</fullName>
        <ecNumber evidence="7">2.1.1.319</ecNumber>
    </submittedName>
</protein>
<dbReference type="GO" id="GO:0032259">
    <property type="term" value="P:methylation"/>
    <property type="evidence" value="ECO:0007669"/>
    <property type="project" value="UniProtKB-KW"/>
</dbReference>
<dbReference type="InterPro" id="IPR024095">
    <property type="entry name" value="Vesicle_P115"/>
</dbReference>
<evidence type="ECO:0000313" key="8">
    <source>
        <dbReference type="Proteomes" id="UP001150925"/>
    </source>
</evidence>
<feature type="region of interest" description="Disordered" evidence="4">
    <location>
        <begin position="807"/>
        <end position="838"/>
    </location>
</feature>
<gene>
    <name evidence="7" type="primary">USO1</name>
    <name evidence="7" type="ORF">IWQ62_004857</name>
</gene>
<dbReference type="GO" id="GO:0006886">
    <property type="term" value="P:intracellular protein transport"/>
    <property type="evidence" value="ECO:0007669"/>
    <property type="project" value="InterPro"/>
</dbReference>
<dbReference type="EMBL" id="JANBPY010001755">
    <property type="protein sequence ID" value="KAJ1958731.1"/>
    <property type="molecule type" value="Genomic_DNA"/>
</dbReference>
<evidence type="ECO:0000256" key="1">
    <source>
        <dbReference type="ARBA" id="ARBA00004555"/>
    </source>
</evidence>
<dbReference type="PANTHER" id="PTHR10013">
    <property type="entry name" value="GENERAL VESICULAR TRANSPORT FACTOR P115"/>
    <property type="match status" value="1"/>
</dbReference>
<dbReference type="AlphaFoldDB" id="A0A9W8AKU4"/>
<proteinExistence type="predicted"/>
<reference evidence="7" key="1">
    <citation type="submission" date="2022-07" db="EMBL/GenBank/DDBJ databases">
        <title>Phylogenomic reconstructions and comparative analyses of Kickxellomycotina fungi.</title>
        <authorList>
            <person name="Reynolds N.K."/>
            <person name="Stajich J.E."/>
            <person name="Barry K."/>
            <person name="Grigoriev I.V."/>
            <person name="Crous P."/>
            <person name="Smith M.E."/>
        </authorList>
    </citation>
    <scope>NUCLEOTIDE SEQUENCE</scope>
    <source>
        <strain evidence="7">RSA 1196</strain>
    </source>
</reference>
<evidence type="ECO:0000256" key="3">
    <source>
        <dbReference type="ARBA" id="ARBA00023054"/>
    </source>
</evidence>
<comment type="caution">
    <text evidence="7">The sequence shown here is derived from an EMBL/GenBank/DDBJ whole genome shotgun (WGS) entry which is preliminary data.</text>
</comment>
<name>A0A9W8AKU4_9FUNG</name>
<dbReference type="GO" id="GO:0048211">
    <property type="term" value="P:Golgi vesicle docking"/>
    <property type="evidence" value="ECO:0007669"/>
    <property type="project" value="TreeGrafter"/>
</dbReference>
<keyword evidence="7" id="KW-0489">Methyltransferase</keyword>
<keyword evidence="8" id="KW-1185">Reference proteome</keyword>
<dbReference type="InterPro" id="IPR006955">
    <property type="entry name" value="Uso1_p115_C"/>
</dbReference>
<dbReference type="OrthoDB" id="198977at2759"/>
<dbReference type="GO" id="GO:0048280">
    <property type="term" value="P:vesicle fusion with Golgi apparatus"/>
    <property type="evidence" value="ECO:0007669"/>
    <property type="project" value="InterPro"/>
</dbReference>
<dbReference type="Proteomes" id="UP001150925">
    <property type="component" value="Unassembled WGS sequence"/>
</dbReference>